<dbReference type="AlphaFoldDB" id="A0A246FCG6"/>
<gene>
    <name evidence="1" type="ORF">CEG18_07040</name>
</gene>
<dbReference type="Proteomes" id="UP000198145">
    <property type="component" value="Unassembled WGS sequence"/>
</dbReference>
<comment type="caution">
    <text evidence="1">The sequence shown here is derived from an EMBL/GenBank/DDBJ whole genome shotgun (WGS) entry which is preliminary data.</text>
</comment>
<dbReference type="RefSeq" id="WP_088416849.1">
    <property type="nucleotide sequence ID" value="NZ_NJBA01000002.1"/>
</dbReference>
<proteinExistence type="predicted"/>
<dbReference type="EMBL" id="NJBA01000002">
    <property type="protein sequence ID" value="OWP52004.1"/>
    <property type="molecule type" value="Genomic_DNA"/>
</dbReference>
<reference evidence="1 2" key="1">
    <citation type="submission" date="2017-06" db="EMBL/GenBank/DDBJ databases">
        <title>Draft genome of Pseudomonas nitroreducens DF05.</title>
        <authorList>
            <person name="Iyer R."/>
        </authorList>
    </citation>
    <scope>NUCLEOTIDE SEQUENCE [LARGE SCALE GENOMIC DNA]</scope>
    <source>
        <strain evidence="1 2">DF05</strain>
    </source>
</reference>
<organism evidence="1 2">
    <name type="scientific">Pseudomonas nitroreducens</name>
    <dbReference type="NCBI Taxonomy" id="46680"/>
    <lineage>
        <taxon>Bacteria</taxon>
        <taxon>Pseudomonadati</taxon>
        <taxon>Pseudomonadota</taxon>
        <taxon>Gammaproteobacteria</taxon>
        <taxon>Pseudomonadales</taxon>
        <taxon>Pseudomonadaceae</taxon>
        <taxon>Pseudomonas</taxon>
    </lineage>
</organism>
<sequence>MDTQLSTFVAPADYRARLIQLLDDEQEISIAVAFWGDGAAELIASRPGKRFRILCNLESGGSNPYVIRDLCRLAQESEGRIQILQSDRLHAKVVLGATKVLTGSANISGNGLGLDVGATAHWIEAGVLSADASVVEGTRAWFEALWKSQQVRGISKPDIERAIKEWSRKSRTKQLPGNATDDFDLTRFSVADLEGQPAYVLIYRARASEEAGEATEEHGQAQREYSGTLDWWPFECWPIDLSSENDVDHLAIYYASNGRVIVDGACRMIGRRLPLSYRSDPEEGHFDLALGQDTLLGRPFGEDAKKRMAVQLHKRIRGIWRNSSSDLQDLRRLHISEFARLFREEGDI</sequence>
<accession>A0A246FCG6</accession>
<protein>
    <submittedName>
        <fullName evidence="1">Uncharacterized protein</fullName>
    </submittedName>
</protein>
<evidence type="ECO:0000313" key="1">
    <source>
        <dbReference type="EMBL" id="OWP52004.1"/>
    </source>
</evidence>
<dbReference type="SUPFAM" id="SSF56024">
    <property type="entry name" value="Phospholipase D/nuclease"/>
    <property type="match status" value="1"/>
</dbReference>
<evidence type="ECO:0000313" key="2">
    <source>
        <dbReference type="Proteomes" id="UP000198145"/>
    </source>
</evidence>
<name>A0A246FCG6_PSENT</name>
<dbReference type="CDD" id="cd09117">
    <property type="entry name" value="PLDc_Bfil_DEXD_like"/>
    <property type="match status" value="1"/>
</dbReference>
<dbReference type="Gene3D" id="3.30.870.10">
    <property type="entry name" value="Endonuclease Chain A"/>
    <property type="match status" value="1"/>
</dbReference>